<evidence type="ECO:0000256" key="2">
    <source>
        <dbReference type="ARBA" id="ARBA00006432"/>
    </source>
</evidence>
<keyword evidence="3" id="KW-0436">Ligase</keyword>
<dbReference type="OrthoDB" id="10253869at2759"/>
<evidence type="ECO:0000259" key="5">
    <source>
        <dbReference type="Pfam" id="PF00501"/>
    </source>
</evidence>
<dbReference type="EMBL" id="OU893334">
    <property type="protein sequence ID" value="CAG9791543.1"/>
    <property type="molecule type" value="Genomic_DNA"/>
</dbReference>
<dbReference type="PROSITE" id="PS00455">
    <property type="entry name" value="AMP_BINDING"/>
    <property type="match status" value="1"/>
</dbReference>
<evidence type="ECO:0000313" key="7">
    <source>
        <dbReference type="Proteomes" id="UP001153714"/>
    </source>
</evidence>
<dbReference type="Pfam" id="PF00501">
    <property type="entry name" value="AMP-binding"/>
    <property type="match status" value="1"/>
</dbReference>
<reference evidence="6" key="2">
    <citation type="submission" date="2022-10" db="EMBL/GenBank/DDBJ databases">
        <authorList>
            <consortium name="ENA_rothamsted_submissions"/>
            <consortium name="culmorum"/>
            <person name="King R."/>
        </authorList>
    </citation>
    <scope>NUCLEOTIDE SEQUENCE</scope>
</reference>
<evidence type="ECO:0000256" key="4">
    <source>
        <dbReference type="ARBA" id="ARBA00023140"/>
    </source>
</evidence>
<evidence type="ECO:0000313" key="6">
    <source>
        <dbReference type="EMBL" id="CAG9791543.1"/>
    </source>
</evidence>
<name>A0A9N9R8S0_9NEOP</name>
<evidence type="ECO:0000256" key="3">
    <source>
        <dbReference type="ARBA" id="ARBA00022598"/>
    </source>
</evidence>
<dbReference type="SUPFAM" id="SSF56801">
    <property type="entry name" value="Acetyl-CoA synthetase-like"/>
    <property type="match status" value="1"/>
</dbReference>
<keyword evidence="4" id="KW-0576">Peroxisome</keyword>
<comment type="subcellular location">
    <subcellularLocation>
        <location evidence="1">Peroxisome</location>
    </subcellularLocation>
</comment>
<dbReference type="PANTHER" id="PTHR24096">
    <property type="entry name" value="LONG-CHAIN-FATTY-ACID--COA LIGASE"/>
    <property type="match status" value="1"/>
</dbReference>
<dbReference type="Gene3D" id="3.40.50.12780">
    <property type="entry name" value="N-terminal domain of ligase-like"/>
    <property type="match status" value="1"/>
</dbReference>
<comment type="similarity">
    <text evidence="2">Belongs to the ATP-dependent AMP-binding enzyme family.</text>
</comment>
<sequence length="235" mass="25916">MKVPRYTNDAVHWFINELTSRIVAESGIPSDRYHLGKILIQSLKDAPDFLTQIDGATDERENNSSVLERTVRCANAMKAASLKVGDVVILMAPNHIDLVIPFYAALYLGVIVAAVDRTLGIQELRNSFNINRPRMVFCQNEKVSDIQNALDGLELDTLIVTFDKGDLCSFNKFLERGINGPSVNEFRPTDFNPEDTIGLLIATSGTTGLPKSAAVTHKSLVISGPYLWQVFSTST</sequence>
<dbReference type="GO" id="GO:0005777">
    <property type="term" value="C:peroxisome"/>
    <property type="evidence" value="ECO:0007669"/>
    <property type="project" value="UniProtKB-SubCell"/>
</dbReference>
<proteinExistence type="inferred from homology"/>
<reference evidence="6" key="1">
    <citation type="submission" date="2021-12" db="EMBL/GenBank/DDBJ databases">
        <authorList>
            <person name="King R."/>
        </authorList>
    </citation>
    <scope>NUCLEOTIDE SEQUENCE</scope>
</reference>
<dbReference type="Proteomes" id="UP001153714">
    <property type="component" value="Chromosome 3"/>
</dbReference>
<accession>A0A9N9R8S0</accession>
<protein>
    <recommendedName>
        <fullName evidence="5">AMP-dependent synthetase/ligase domain-containing protein</fullName>
    </recommendedName>
</protein>
<dbReference type="InterPro" id="IPR000873">
    <property type="entry name" value="AMP-dep_synth/lig_dom"/>
</dbReference>
<gene>
    <name evidence="6" type="ORF">DIATSA_LOCUS9151</name>
</gene>
<evidence type="ECO:0000256" key="1">
    <source>
        <dbReference type="ARBA" id="ARBA00004275"/>
    </source>
</evidence>
<dbReference type="InterPro" id="IPR042099">
    <property type="entry name" value="ANL_N_sf"/>
</dbReference>
<keyword evidence="7" id="KW-1185">Reference proteome</keyword>
<dbReference type="PANTHER" id="PTHR24096:SF149">
    <property type="entry name" value="AMP-BINDING DOMAIN-CONTAINING PROTEIN-RELATED"/>
    <property type="match status" value="1"/>
</dbReference>
<dbReference type="InterPro" id="IPR020845">
    <property type="entry name" value="AMP-binding_CS"/>
</dbReference>
<feature type="domain" description="AMP-dependent synthetase/ligase" evidence="5">
    <location>
        <begin position="64"/>
        <end position="223"/>
    </location>
</feature>
<dbReference type="GO" id="GO:0016405">
    <property type="term" value="F:CoA-ligase activity"/>
    <property type="evidence" value="ECO:0007669"/>
    <property type="project" value="TreeGrafter"/>
</dbReference>
<organism evidence="6 7">
    <name type="scientific">Diatraea saccharalis</name>
    <name type="common">sugarcane borer</name>
    <dbReference type="NCBI Taxonomy" id="40085"/>
    <lineage>
        <taxon>Eukaryota</taxon>
        <taxon>Metazoa</taxon>
        <taxon>Ecdysozoa</taxon>
        <taxon>Arthropoda</taxon>
        <taxon>Hexapoda</taxon>
        <taxon>Insecta</taxon>
        <taxon>Pterygota</taxon>
        <taxon>Neoptera</taxon>
        <taxon>Endopterygota</taxon>
        <taxon>Lepidoptera</taxon>
        <taxon>Glossata</taxon>
        <taxon>Ditrysia</taxon>
        <taxon>Pyraloidea</taxon>
        <taxon>Crambidae</taxon>
        <taxon>Crambinae</taxon>
        <taxon>Diatraea</taxon>
    </lineage>
</organism>
<dbReference type="AlphaFoldDB" id="A0A9N9R8S0"/>